<proteinExistence type="predicted"/>
<dbReference type="Gene3D" id="1.10.287.1490">
    <property type="match status" value="1"/>
</dbReference>
<dbReference type="InterPro" id="IPR010572">
    <property type="entry name" value="Tail_dom"/>
</dbReference>
<dbReference type="OrthoDB" id="5056238at2"/>
<dbReference type="EMBL" id="QYTW02000030">
    <property type="protein sequence ID" value="RST57685.1"/>
    <property type="molecule type" value="Genomic_DNA"/>
</dbReference>
<dbReference type="AlphaFoldDB" id="A0A429X2T8"/>
<protein>
    <submittedName>
        <fullName evidence="2">Lysin</fullName>
    </submittedName>
</protein>
<evidence type="ECO:0000259" key="1">
    <source>
        <dbReference type="Pfam" id="PF06605"/>
    </source>
</evidence>
<name>A0A429X2T8_SIMTE</name>
<sequence length="509" mass="57310">MYKVTIINGGKETVIHHPSFNDLKVQEGQINKGINVSDSFSFTIMPNNPGYNIIRPLKTLINVFNMKTGAYEFEGRILMPTESMSDSGVFAKAYVCESELGYLNDSAQRHGEYHDITVRRFFEIMIANHNADIANDDIDKTFRVGEVTVTNTTDNIYRYLGYESTFDTIDDKLISRLGGELRVRKENGVRYIDYLDSIGATKQTEIRLAKNLKSITKEADPDEVITRLVPLGERIESDYEDATDASEARLTIESVNNGKEYIEDTEAKSVFGVITKSQAWDDITIPSNLLRTGQQFLKENNRVKVKYSITALDLSLIGLDTDSFEVGNYYPVINPVMGINEHLRVIAKTIDIIEPDNNDLTIGDRFPTASQYQYEANKAQKEVVGLKSTVSRQNTKIGTLSINLSTTKDELEATKQQLQNFEQVTDQDIESITNSITTMLDTIQQLEQIVTDLVSVVSPEEIQQMKDDIQNNSTNIKTNTDAIFDINNQISSINIEIENIKQRLDNGGL</sequence>
<feature type="domain" description="Tail spike" evidence="1">
    <location>
        <begin position="137"/>
        <end position="373"/>
    </location>
</feature>
<dbReference type="InterPro" id="IPR007119">
    <property type="entry name" value="Phage_tail_spike_N"/>
</dbReference>
<reference evidence="2 3" key="1">
    <citation type="submission" date="2018-12" db="EMBL/GenBank/DDBJ databases">
        <authorList>
            <person name="Sun L."/>
            <person name="Chen Z."/>
        </authorList>
    </citation>
    <scope>NUCLEOTIDE SEQUENCE [LARGE SCALE GENOMIC DNA]</scope>
    <source>
        <strain evidence="2 3">LMG 29736</strain>
    </source>
</reference>
<dbReference type="NCBIfam" id="TIGR01665">
    <property type="entry name" value="put_anti_recept"/>
    <property type="match status" value="1"/>
</dbReference>
<dbReference type="Proteomes" id="UP000287296">
    <property type="component" value="Unassembled WGS sequence"/>
</dbReference>
<accession>A0A429X2T8</accession>
<comment type="caution">
    <text evidence="2">The sequence shown here is derived from an EMBL/GenBank/DDBJ whole genome shotgun (WGS) entry which is preliminary data.</text>
</comment>
<dbReference type="Pfam" id="PF06605">
    <property type="entry name" value="Prophage_tail"/>
    <property type="match status" value="1"/>
</dbReference>
<evidence type="ECO:0000313" key="2">
    <source>
        <dbReference type="EMBL" id="RST57685.1"/>
    </source>
</evidence>
<gene>
    <name evidence="2" type="ORF">D5F11_021740</name>
</gene>
<evidence type="ECO:0000313" key="3">
    <source>
        <dbReference type="Proteomes" id="UP000287296"/>
    </source>
</evidence>
<dbReference type="RefSeq" id="WP_120118332.1">
    <property type="nucleotide sequence ID" value="NZ_QYTW02000030.1"/>
</dbReference>
<organism evidence="2 3">
    <name type="scientific">Siminovitchia terrae</name>
    <name type="common">Bacillus terrae</name>
    <dbReference type="NCBI Taxonomy" id="1914933"/>
    <lineage>
        <taxon>Bacteria</taxon>
        <taxon>Bacillati</taxon>
        <taxon>Bacillota</taxon>
        <taxon>Bacilli</taxon>
        <taxon>Bacillales</taxon>
        <taxon>Bacillaceae</taxon>
        <taxon>Siminovitchia</taxon>
    </lineage>
</organism>